<dbReference type="RefSeq" id="XP_040785259.1">
    <property type="nucleotide sequence ID" value="XM_040931104.1"/>
</dbReference>
<evidence type="ECO:0000313" key="3">
    <source>
        <dbReference type="Proteomes" id="UP000800039"/>
    </source>
</evidence>
<dbReference type="Proteomes" id="UP000800039">
    <property type="component" value="Unassembled WGS sequence"/>
</dbReference>
<reference evidence="2" key="1">
    <citation type="submission" date="2020-01" db="EMBL/GenBank/DDBJ databases">
        <authorList>
            <consortium name="DOE Joint Genome Institute"/>
            <person name="Haridas S."/>
            <person name="Albert R."/>
            <person name="Binder M."/>
            <person name="Bloem J."/>
            <person name="Labutti K."/>
            <person name="Salamov A."/>
            <person name="Andreopoulos B."/>
            <person name="Baker S.E."/>
            <person name="Barry K."/>
            <person name="Bills G."/>
            <person name="Bluhm B.H."/>
            <person name="Cannon C."/>
            <person name="Castanera R."/>
            <person name="Culley D.E."/>
            <person name="Daum C."/>
            <person name="Ezra D."/>
            <person name="Gonzalez J.B."/>
            <person name="Henrissat B."/>
            <person name="Kuo A."/>
            <person name="Liang C."/>
            <person name="Lipzen A."/>
            <person name="Lutzoni F."/>
            <person name="Magnuson J."/>
            <person name="Mondo S."/>
            <person name="Nolan M."/>
            <person name="Ohm R."/>
            <person name="Pangilinan J."/>
            <person name="Park H.-J."/>
            <person name="Ramirez L."/>
            <person name="Alfaro M."/>
            <person name="Sun H."/>
            <person name="Tritt A."/>
            <person name="Yoshinaga Y."/>
            <person name="Zwiers L.-H."/>
            <person name="Turgeon B.G."/>
            <person name="Goodwin S.B."/>
            <person name="Spatafora J.W."/>
            <person name="Crous P.W."/>
            <person name="Grigoriev I.V."/>
        </authorList>
    </citation>
    <scope>NUCLEOTIDE SEQUENCE</scope>
    <source>
        <strain evidence="2">CBS 394.84</strain>
    </source>
</reference>
<dbReference type="AlphaFoldDB" id="A0A9P4GC90"/>
<proteinExistence type="predicted"/>
<feature type="region of interest" description="Disordered" evidence="1">
    <location>
        <begin position="67"/>
        <end position="160"/>
    </location>
</feature>
<evidence type="ECO:0000313" key="2">
    <source>
        <dbReference type="EMBL" id="KAF1842696.1"/>
    </source>
</evidence>
<name>A0A9P4GC90_9PLEO</name>
<accession>A0A9P4GC90</accession>
<dbReference type="GeneID" id="63848356"/>
<organism evidence="2 3">
    <name type="scientific">Cucurbitaria berberidis CBS 394.84</name>
    <dbReference type="NCBI Taxonomy" id="1168544"/>
    <lineage>
        <taxon>Eukaryota</taxon>
        <taxon>Fungi</taxon>
        <taxon>Dikarya</taxon>
        <taxon>Ascomycota</taxon>
        <taxon>Pezizomycotina</taxon>
        <taxon>Dothideomycetes</taxon>
        <taxon>Pleosporomycetidae</taxon>
        <taxon>Pleosporales</taxon>
        <taxon>Pleosporineae</taxon>
        <taxon>Cucurbitariaceae</taxon>
        <taxon>Cucurbitaria</taxon>
    </lineage>
</organism>
<gene>
    <name evidence="2" type="ORF">K460DRAFT_340032</name>
</gene>
<feature type="compositionally biased region" description="Basic residues" evidence="1">
    <location>
        <begin position="113"/>
        <end position="123"/>
    </location>
</feature>
<evidence type="ECO:0000256" key="1">
    <source>
        <dbReference type="SAM" id="MobiDB-lite"/>
    </source>
</evidence>
<keyword evidence="3" id="KW-1185">Reference proteome</keyword>
<dbReference type="OrthoDB" id="3938057at2759"/>
<dbReference type="EMBL" id="ML976617">
    <property type="protein sequence ID" value="KAF1842696.1"/>
    <property type="molecule type" value="Genomic_DNA"/>
</dbReference>
<comment type="caution">
    <text evidence="2">The sequence shown here is derived from an EMBL/GenBank/DDBJ whole genome shotgun (WGS) entry which is preliminary data.</text>
</comment>
<protein>
    <submittedName>
        <fullName evidence="2">Uncharacterized protein</fullName>
    </submittedName>
</protein>
<sequence length="160" mass="16957">MAKAAADSAKGVKMFSADTVAAVLMSTGTTSLSMKNYELMSSLDGTKTASGFQHDFRSVLAKAKELKSRVDDGEPFEPVQPAKKRVLGGLASPATPRKRKAAGASDKDETPSKKKATPKARGKKVADPVEEPMSAMGSEGFPEDADAFIKGEQDWEQGFT</sequence>